<proteinExistence type="inferred from homology"/>
<dbReference type="RefSeq" id="WP_015215674.1">
    <property type="nucleotide sequence ID" value="NC_019771.1"/>
</dbReference>
<comment type="subcellular location">
    <subcellularLocation>
        <location evidence="1">Cell membrane</location>
        <topology evidence="1">Multi-pass membrane protein</topology>
    </subcellularLocation>
</comment>
<dbReference type="InterPro" id="IPR018584">
    <property type="entry name" value="GT87"/>
</dbReference>
<keyword evidence="3" id="KW-0808">Transferase</keyword>
<feature type="transmembrane region" description="Helical" evidence="8">
    <location>
        <begin position="214"/>
        <end position="233"/>
    </location>
</feature>
<reference evidence="10" key="1">
    <citation type="journal article" date="2013" name="Proc. Natl. Acad. Sci. U.S.A.">
        <title>Improving the coverage of the cyanobacterial phylum using diversity-driven genome sequencing.</title>
        <authorList>
            <person name="Shih P.M."/>
            <person name="Wu D."/>
            <person name="Latifi A."/>
            <person name="Axen S.D."/>
            <person name="Fewer D.P."/>
            <person name="Talla E."/>
            <person name="Calteau A."/>
            <person name="Cai F."/>
            <person name="Tandeau de Marsac N."/>
            <person name="Rippka R."/>
            <person name="Herdman M."/>
            <person name="Sivonen K."/>
            <person name="Coursin T."/>
            <person name="Laurent T."/>
            <person name="Goodwin L."/>
            <person name="Nolan M."/>
            <person name="Davenport K.W."/>
            <person name="Han C.S."/>
            <person name="Rubin E.M."/>
            <person name="Eisen J.A."/>
            <person name="Woyke T."/>
            <person name="Gugger M."/>
            <person name="Kerfeld C.A."/>
        </authorList>
    </citation>
    <scope>NUCLEOTIDE SEQUENCE [LARGE SCALE GENOMIC DNA]</scope>
    <source>
        <strain evidence="10">ATCC 27899 / PCC 7122</strain>
    </source>
</reference>
<evidence type="ECO:0000256" key="6">
    <source>
        <dbReference type="ARBA" id="ARBA00023136"/>
    </source>
</evidence>
<dbReference type="GO" id="GO:0005886">
    <property type="term" value="C:plasma membrane"/>
    <property type="evidence" value="ECO:0007669"/>
    <property type="project" value="UniProtKB-SubCell"/>
</dbReference>
<dbReference type="KEGG" id="acy:Anacy_3664"/>
<dbReference type="GO" id="GO:0016758">
    <property type="term" value="F:hexosyltransferase activity"/>
    <property type="evidence" value="ECO:0007669"/>
    <property type="project" value="InterPro"/>
</dbReference>
<feature type="transmembrane region" description="Helical" evidence="8">
    <location>
        <begin position="159"/>
        <end position="177"/>
    </location>
</feature>
<keyword evidence="4 8" id="KW-0812">Transmembrane</keyword>
<dbReference type="eggNOG" id="ENOG50335R6">
    <property type="taxonomic scope" value="Bacteria"/>
</dbReference>
<keyword evidence="6 8" id="KW-0472">Membrane</keyword>
<feature type="transmembrane region" description="Helical" evidence="8">
    <location>
        <begin position="111"/>
        <end position="131"/>
    </location>
</feature>
<protein>
    <recommendedName>
        <fullName evidence="11">DUF2029 domain-containing protein</fullName>
    </recommendedName>
</protein>
<dbReference type="Proteomes" id="UP000010474">
    <property type="component" value="Chromosome"/>
</dbReference>
<keyword evidence="2" id="KW-1003">Cell membrane</keyword>
<feature type="transmembrane region" description="Helical" evidence="8">
    <location>
        <begin position="18"/>
        <end position="35"/>
    </location>
</feature>
<evidence type="ECO:0000256" key="7">
    <source>
        <dbReference type="ARBA" id="ARBA00024033"/>
    </source>
</evidence>
<keyword evidence="5 8" id="KW-1133">Transmembrane helix</keyword>
<evidence type="ECO:0000256" key="5">
    <source>
        <dbReference type="ARBA" id="ARBA00022989"/>
    </source>
</evidence>
<feature type="transmembrane region" description="Helical" evidence="8">
    <location>
        <begin position="311"/>
        <end position="333"/>
    </location>
</feature>
<organism evidence="9 10">
    <name type="scientific">Anabaena cylindrica (strain ATCC 27899 / PCC 7122)</name>
    <dbReference type="NCBI Taxonomy" id="272123"/>
    <lineage>
        <taxon>Bacteria</taxon>
        <taxon>Bacillati</taxon>
        <taxon>Cyanobacteriota</taxon>
        <taxon>Cyanophyceae</taxon>
        <taxon>Nostocales</taxon>
        <taxon>Nostocaceae</taxon>
        <taxon>Anabaena</taxon>
    </lineage>
</organism>
<comment type="similarity">
    <text evidence="7">Belongs to the glycosyltransferase 87 family.</text>
</comment>
<feature type="transmembrane region" description="Helical" evidence="8">
    <location>
        <begin position="340"/>
        <end position="356"/>
    </location>
</feature>
<evidence type="ECO:0000313" key="10">
    <source>
        <dbReference type="Proteomes" id="UP000010474"/>
    </source>
</evidence>
<evidence type="ECO:0000256" key="1">
    <source>
        <dbReference type="ARBA" id="ARBA00004651"/>
    </source>
</evidence>
<dbReference type="HOGENOM" id="CLU_758239_0_0_3"/>
<evidence type="ECO:0000256" key="8">
    <source>
        <dbReference type="SAM" id="Phobius"/>
    </source>
</evidence>
<evidence type="ECO:0000256" key="2">
    <source>
        <dbReference type="ARBA" id="ARBA00022475"/>
    </source>
</evidence>
<dbReference type="EMBL" id="CP003659">
    <property type="protein sequence ID" value="AFZ59053.1"/>
    <property type="molecule type" value="Genomic_DNA"/>
</dbReference>
<sequence length="393" mass="44300">MNNQAIAVFLKKFNPPKIIFSLSLVLSLLCFAYLFRGFYYLIIDEIGAGDLHSRWQEQQYIYRGLYPYDITKGSLLIDPQLGAVTSGGYPPWAFFTGFIFFPPISWELTRWYHALLNTISLVILAIFAYQIGKPYGKLKSWFTVVACLSISSHSTTLGLGQYGIIINALLIGVFWLLKKNHNLSAGLFLGLALVKPSISALYFFIVIIRKNFDAVLACCLYLVIASYSIGIVTQTSPIYMIEKMVKVSQYYVSTGYSAINIFTNFGINPLVATIFLAVLATAIILGIFYLFKDNSLLFFFAIASVMGRLCTYHLIYDNVMLVFVLLAIISLAFHKPNKSNILILILVLLSLLLPGKSMDLPFAKILQSIIWIAAFFYLLINQKQFHNYSNNVN</sequence>
<evidence type="ECO:0000256" key="3">
    <source>
        <dbReference type="ARBA" id="ARBA00022679"/>
    </source>
</evidence>
<evidence type="ECO:0008006" key="11">
    <source>
        <dbReference type="Google" id="ProtNLM"/>
    </source>
</evidence>
<feature type="transmembrane region" description="Helical" evidence="8">
    <location>
        <begin position="184"/>
        <end position="208"/>
    </location>
</feature>
<evidence type="ECO:0000256" key="4">
    <source>
        <dbReference type="ARBA" id="ARBA00022692"/>
    </source>
</evidence>
<keyword evidence="10" id="KW-1185">Reference proteome</keyword>
<dbReference type="AlphaFoldDB" id="K9ZIJ3"/>
<name>K9ZIJ3_ANACC</name>
<evidence type="ECO:0000313" key="9">
    <source>
        <dbReference type="EMBL" id="AFZ59053.1"/>
    </source>
</evidence>
<accession>K9ZIJ3</accession>
<dbReference type="PATRIC" id="fig|272123.3.peg.3983"/>
<gene>
    <name evidence="9" type="ordered locus">Anacy_3664</name>
</gene>
<dbReference type="Pfam" id="PF09594">
    <property type="entry name" value="GT87"/>
    <property type="match status" value="1"/>
</dbReference>
<dbReference type="OrthoDB" id="419957at2"/>
<feature type="transmembrane region" description="Helical" evidence="8">
    <location>
        <begin position="362"/>
        <end position="380"/>
    </location>
</feature>
<feature type="transmembrane region" description="Helical" evidence="8">
    <location>
        <begin position="270"/>
        <end position="291"/>
    </location>
</feature>